<protein>
    <submittedName>
        <fullName evidence="2">Uncharacterized protein</fullName>
    </submittedName>
</protein>
<dbReference type="Proteomes" id="UP001219525">
    <property type="component" value="Unassembled WGS sequence"/>
</dbReference>
<reference evidence="2" key="1">
    <citation type="submission" date="2023-03" db="EMBL/GenBank/DDBJ databases">
        <title>Massive genome expansion in bonnet fungi (Mycena s.s.) driven by repeated elements and novel gene families across ecological guilds.</title>
        <authorList>
            <consortium name="Lawrence Berkeley National Laboratory"/>
            <person name="Harder C.B."/>
            <person name="Miyauchi S."/>
            <person name="Viragh M."/>
            <person name="Kuo A."/>
            <person name="Thoen E."/>
            <person name="Andreopoulos B."/>
            <person name="Lu D."/>
            <person name="Skrede I."/>
            <person name="Drula E."/>
            <person name="Henrissat B."/>
            <person name="Morin E."/>
            <person name="Kohler A."/>
            <person name="Barry K."/>
            <person name="LaButti K."/>
            <person name="Morin E."/>
            <person name="Salamov A."/>
            <person name="Lipzen A."/>
            <person name="Mereny Z."/>
            <person name="Hegedus B."/>
            <person name="Baldrian P."/>
            <person name="Stursova M."/>
            <person name="Weitz H."/>
            <person name="Taylor A."/>
            <person name="Grigoriev I.V."/>
            <person name="Nagy L.G."/>
            <person name="Martin F."/>
            <person name="Kauserud H."/>
        </authorList>
    </citation>
    <scope>NUCLEOTIDE SEQUENCE</scope>
    <source>
        <strain evidence="2">9144</strain>
    </source>
</reference>
<dbReference type="EMBL" id="JARJCW010000012">
    <property type="protein sequence ID" value="KAJ7218365.1"/>
    <property type="molecule type" value="Genomic_DNA"/>
</dbReference>
<dbReference type="AlphaFoldDB" id="A0AAD6VNH9"/>
<gene>
    <name evidence="2" type="ORF">GGX14DRAFT_560702</name>
</gene>
<keyword evidence="3" id="KW-1185">Reference proteome</keyword>
<comment type="caution">
    <text evidence="2">The sequence shown here is derived from an EMBL/GenBank/DDBJ whole genome shotgun (WGS) entry which is preliminary data.</text>
</comment>
<evidence type="ECO:0000313" key="3">
    <source>
        <dbReference type="Proteomes" id="UP001219525"/>
    </source>
</evidence>
<evidence type="ECO:0000256" key="1">
    <source>
        <dbReference type="SAM" id="MobiDB-lite"/>
    </source>
</evidence>
<evidence type="ECO:0000313" key="2">
    <source>
        <dbReference type="EMBL" id="KAJ7218365.1"/>
    </source>
</evidence>
<accession>A0AAD6VNH9</accession>
<feature type="region of interest" description="Disordered" evidence="1">
    <location>
        <begin position="322"/>
        <end position="359"/>
    </location>
</feature>
<proteinExistence type="predicted"/>
<organism evidence="2 3">
    <name type="scientific">Mycena pura</name>
    <dbReference type="NCBI Taxonomy" id="153505"/>
    <lineage>
        <taxon>Eukaryota</taxon>
        <taxon>Fungi</taxon>
        <taxon>Dikarya</taxon>
        <taxon>Basidiomycota</taxon>
        <taxon>Agaricomycotina</taxon>
        <taxon>Agaricomycetes</taxon>
        <taxon>Agaricomycetidae</taxon>
        <taxon>Agaricales</taxon>
        <taxon>Marasmiineae</taxon>
        <taxon>Mycenaceae</taxon>
        <taxon>Mycena</taxon>
    </lineage>
</organism>
<sequence length="484" mass="53531">MASETAPATALSLLPYLPGLVGSRWTTCTCRKSADTFRQTYTVRDTRDVSLYIEDLRGHVVEHSVERVQLVAVPSSSPTSEYFQVAAADVLTALQASLSSLVGPAKIGVPDHDDAMYTSYFAVIIGTESPNPETLHGRLLRVSSAGKLCLKISHFQAINSADTIINRSLLAAPPVIMQSSPPPPSSVPEPKHAQRVPIPLSDEQTRWLREKMEGMTGYHDFAQSHHKQLTNLQRARYWKFAGDFSHRYHKQPWPANISSGRIRRPALEQVLRMSKTSLHEAMNMTRILDRFYFGDHRAEDVVRVIEDQEQVGAAETLRSSARYKSAAGQLSPPTARDLPHDTAVPPPIATCRRRRPTRATGHPQIVYAMGFIKRLVVSPLGNPPSQMHFKMLHKLPNDHTAGMCELFATGVEETEDPGTVVEKVGPRIGSVGRKKRRVTSARCVVRWATSARAVLTVDAAPFTARHAFLELAVHVGSRWAGVRA</sequence>
<name>A0AAD6VNH9_9AGAR</name>